<dbReference type="EMBL" id="FOJS01000042">
    <property type="protein sequence ID" value="SFA53318.1"/>
    <property type="molecule type" value="Genomic_DNA"/>
</dbReference>
<name>A0A1I0TNG6_9BACL</name>
<dbReference type="Proteomes" id="UP000198650">
    <property type="component" value="Unassembled WGS sequence"/>
</dbReference>
<proteinExistence type="predicted"/>
<dbReference type="STRING" id="186116.SAMN05192569_104213"/>
<keyword evidence="2" id="KW-1185">Reference proteome</keyword>
<reference evidence="2" key="1">
    <citation type="submission" date="2016-10" db="EMBL/GenBank/DDBJ databases">
        <authorList>
            <person name="Varghese N."/>
            <person name="Submissions S."/>
        </authorList>
    </citation>
    <scope>NUCLEOTIDE SEQUENCE [LARGE SCALE GENOMIC DNA]</scope>
    <source>
        <strain evidence="2">M1</strain>
    </source>
</reference>
<organism evidence="1 2">
    <name type="scientific">Parageobacillus thermantarcticus</name>
    <dbReference type="NCBI Taxonomy" id="186116"/>
    <lineage>
        <taxon>Bacteria</taxon>
        <taxon>Bacillati</taxon>
        <taxon>Bacillota</taxon>
        <taxon>Bacilli</taxon>
        <taxon>Bacillales</taxon>
        <taxon>Anoxybacillaceae</taxon>
        <taxon>Parageobacillus</taxon>
    </lineage>
</organism>
<protein>
    <submittedName>
        <fullName evidence="1">Uncharacterized protein</fullName>
    </submittedName>
</protein>
<gene>
    <name evidence="1" type="ORF">SAMN05192569_104213</name>
</gene>
<accession>A0A1I0TNG6</accession>
<sequence length="34" mass="3503">MAKEQTTAATEIAGFAVGIARTGKRMIGNIQPVA</sequence>
<evidence type="ECO:0000313" key="2">
    <source>
        <dbReference type="Proteomes" id="UP000198650"/>
    </source>
</evidence>
<evidence type="ECO:0000313" key="1">
    <source>
        <dbReference type="EMBL" id="SFA53318.1"/>
    </source>
</evidence>
<dbReference type="AlphaFoldDB" id="A0A1I0TNG6"/>